<proteinExistence type="predicted"/>
<name>A0ACC1BRQ8_9ROSI</name>
<keyword evidence="2" id="KW-1185">Reference proteome</keyword>
<sequence>MRPRYSSVMMVLISHPLLLVQFNRNDCPSQKTQGEGNERGELSKIYSHSIPCINIGHKFVYHPYEEE</sequence>
<reference evidence="2" key="1">
    <citation type="journal article" date="2023" name="G3 (Bethesda)">
        <title>Genome assembly and association tests identify interacting loci associated with vigor, precocity, and sex in interspecific pistachio rootstocks.</title>
        <authorList>
            <person name="Palmer W."/>
            <person name="Jacygrad E."/>
            <person name="Sagayaradj S."/>
            <person name="Cavanaugh K."/>
            <person name="Han R."/>
            <person name="Bertier L."/>
            <person name="Beede B."/>
            <person name="Kafkas S."/>
            <person name="Golino D."/>
            <person name="Preece J."/>
            <person name="Michelmore R."/>
        </authorList>
    </citation>
    <scope>NUCLEOTIDE SEQUENCE [LARGE SCALE GENOMIC DNA]</scope>
</reference>
<evidence type="ECO:0000313" key="2">
    <source>
        <dbReference type="Proteomes" id="UP001164250"/>
    </source>
</evidence>
<comment type="caution">
    <text evidence="1">The sequence shown here is derived from an EMBL/GenBank/DDBJ whole genome shotgun (WGS) entry which is preliminary data.</text>
</comment>
<dbReference type="Proteomes" id="UP001164250">
    <property type="component" value="Chromosome 3"/>
</dbReference>
<evidence type="ECO:0000313" key="1">
    <source>
        <dbReference type="EMBL" id="KAJ0101670.1"/>
    </source>
</evidence>
<protein>
    <submittedName>
        <fullName evidence="1">Uncharacterized protein</fullName>
    </submittedName>
</protein>
<organism evidence="1 2">
    <name type="scientific">Pistacia atlantica</name>
    <dbReference type="NCBI Taxonomy" id="434234"/>
    <lineage>
        <taxon>Eukaryota</taxon>
        <taxon>Viridiplantae</taxon>
        <taxon>Streptophyta</taxon>
        <taxon>Embryophyta</taxon>
        <taxon>Tracheophyta</taxon>
        <taxon>Spermatophyta</taxon>
        <taxon>Magnoliopsida</taxon>
        <taxon>eudicotyledons</taxon>
        <taxon>Gunneridae</taxon>
        <taxon>Pentapetalae</taxon>
        <taxon>rosids</taxon>
        <taxon>malvids</taxon>
        <taxon>Sapindales</taxon>
        <taxon>Anacardiaceae</taxon>
        <taxon>Pistacia</taxon>
    </lineage>
</organism>
<gene>
    <name evidence="1" type="ORF">Patl1_03889</name>
</gene>
<accession>A0ACC1BRQ8</accession>
<dbReference type="EMBL" id="CM047899">
    <property type="protein sequence ID" value="KAJ0101670.1"/>
    <property type="molecule type" value="Genomic_DNA"/>
</dbReference>